<evidence type="ECO:0000256" key="6">
    <source>
        <dbReference type="ARBA" id="ARBA00022989"/>
    </source>
</evidence>
<evidence type="ECO:0000256" key="1">
    <source>
        <dbReference type="ARBA" id="ARBA00004448"/>
    </source>
</evidence>
<dbReference type="InterPro" id="IPR026571">
    <property type="entry name" value="Tmem186"/>
</dbReference>
<evidence type="ECO:0000256" key="9">
    <source>
        <dbReference type="SAM" id="Phobius"/>
    </source>
</evidence>
<name>A0A3L8DF60_OOCBI</name>
<evidence type="ECO:0000256" key="4">
    <source>
        <dbReference type="ARBA" id="ARBA00022692"/>
    </source>
</evidence>
<accession>A0A3L8DF60</accession>
<organism evidence="10 11">
    <name type="scientific">Ooceraea biroi</name>
    <name type="common">Clonal raider ant</name>
    <name type="synonym">Cerapachys biroi</name>
    <dbReference type="NCBI Taxonomy" id="2015173"/>
    <lineage>
        <taxon>Eukaryota</taxon>
        <taxon>Metazoa</taxon>
        <taxon>Ecdysozoa</taxon>
        <taxon>Arthropoda</taxon>
        <taxon>Hexapoda</taxon>
        <taxon>Insecta</taxon>
        <taxon>Pterygota</taxon>
        <taxon>Neoptera</taxon>
        <taxon>Endopterygota</taxon>
        <taxon>Hymenoptera</taxon>
        <taxon>Apocrita</taxon>
        <taxon>Aculeata</taxon>
        <taxon>Formicoidea</taxon>
        <taxon>Formicidae</taxon>
        <taxon>Dorylinae</taxon>
        <taxon>Ooceraea</taxon>
    </lineage>
</organism>
<evidence type="ECO:0000313" key="11">
    <source>
        <dbReference type="Proteomes" id="UP000279307"/>
    </source>
</evidence>
<dbReference type="OrthoDB" id="6147888at2759"/>
<comment type="caution">
    <text evidence="10">The sequence shown here is derived from an EMBL/GenBank/DDBJ whole genome shotgun (WGS) entry which is preliminary data.</text>
</comment>
<dbReference type="PANTHER" id="PTHR13603:SF1">
    <property type="entry name" value="TRANSMEMBRANE PROTEIN 186"/>
    <property type="match status" value="1"/>
</dbReference>
<evidence type="ECO:0000256" key="2">
    <source>
        <dbReference type="ARBA" id="ARBA00007020"/>
    </source>
</evidence>
<feature type="transmembrane region" description="Helical" evidence="9">
    <location>
        <begin position="74"/>
        <end position="96"/>
    </location>
</feature>
<dbReference type="PANTHER" id="PTHR13603">
    <property type="entry name" value="TRANSMEMBRANE PROTEIN 186"/>
    <property type="match status" value="1"/>
</dbReference>
<protein>
    <recommendedName>
        <fullName evidence="3">Transmembrane protein 186</fullName>
    </recommendedName>
</protein>
<dbReference type="GO" id="GO:0005743">
    <property type="term" value="C:mitochondrial inner membrane"/>
    <property type="evidence" value="ECO:0007669"/>
    <property type="project" value="UniProtKB-SubCell"/>
</dbReference>
<dbReference type="AlphaFoldDB" id="A0A3L8DF60"/>
<keyword evidence="8 9" id="KW-0472">Membrane</keyword>
<feature type="transmembrane region" description="Helical" evidence="9">
    <location>
        <begin position="102"/>
        <end position="129"/>
    </location>
</feature>
<dbReference type="Proteomes" id="UP000279307">
    <property type="component" value="Chromosome 9"/>
</dbReference>
<reference evidence="10 11" key="1">
    <citation type="journal article" date="2018" name="Genome Res.">
        <title>The genomic architecture and molecular evolution of ant odorant receptors.</title>
        <authorList>
            <person name="McKenzie S.K."/>
            <person name="Kronauer D.J.C."/>
        </authorList>
    </citation>
    <scope>NUCLEOTIDE SEQUENCE [LARGE SCALE GENOMIC DNA]</scope>
    <source>
        <strain evidence="10">Clonal line C1</strain>
    </source>
</reference>
<gene>
    <name evidence="10" type="ORF">DMN91_009284</name>
</gene>
<sequence>MFYRLCLNLCERSLYRASSGIRFQFIRSNHIPRKNEEQQKVEPLISTKYPDYKVIYIFPYIKYAGNINVIKKRFTILIGAAIPATICLQLTNIVSFNMGAGIIINGILFTLWLHSFGIFCNNLVGYIYLKQDNSRIILSYVNYWGKRTDLESPVNDVIPMSDNPRRITDFLFKKITFLSRKETLKLNMKFGLITHDNFKYILGTH</sequence>
<keyword evidence="7" id="KW-0496">Mitochondrion</keyword>
<evidence type="ECO:0000256" key="3">
    <source>
        <dbReference type="ARBA" id="ARBA00014604"/>
    </source>
</evidence>
<dbReference type="EMBL" id="QOIP01000009">
    <property type="protein sequence ID" value="RLU18926.1"/>
    <property type="molecule type" value="Genomic_DNA"/>
</dbReference>
<evidence type="ECO:0000256" key="7">
    <source>
        <dbReference type="ARBA" id="ARBA00023128"/>
    </source>
</evidence>
<keyword evidence="5" id="KW-0999">Mitochondrion inner membrane</keyword>
<keyword evidence="6 9" id="KW-1133">Transmembrane helix</keyword>
<evidence type="ECO:0000256" key="8">
    <source>
        <dbReference type="ARBA" id="ARBA00023136"/>
    </source>
</evidence>
<comment type="subcellular location">
    <subcellularLocation>
        <location evidence="1">Mitochondrion inner membrane</location>
        <topology evidence="1">Multi-pass membrane protein</topology>
    </subcellularLocation>
</comment>
<comment type="similarity">
    <text evidence="2">Belongs to the TMEM186 family.</text>
</comment>
<proteinExistence type="inferred from homology"/>
<evidence type="ECO:0000256" key="5">
    <source>
        <dbReference type="ARBA" id="ARBA00022792"/>
    </source>
</evidence>
<evidence type="ECO:0000313" key="10">
    <source>
        <dbReference type="EMBL" id="RLU18926.1"/>
    </source>
</evidence>
<keyword evidence="4 9" id="KW-0812">Transmembrane</keyword>